<dbReference type="OrthoDB" id="10062525at2759"/>
<organism evidence="1 2">
    <name type="scientific">Trichinella zimbabwensis</name>
    <dbReference type="NCBI Taxonomy" id="268475"/>
    <lineage>
        <taxon>Eukaryota</taxon>
        <taxon>Metazoa</taxon>
        <taxon>Ecdysozoa</taxon>
        <taxon>Nematoda</taxon>
        <taxon>Enoplea</taxon>
        <taxon>Dorylaimia</taxon>
        <taxon>Trichinellida</taxon>
        <taxon>Trichinellidae</taxon>
        <taxon>Trichinella</taxon>
    </lineage>
</organism>
<reference evidence="1 2" key="1">
    <citation type="submission" date="2015-01" db="EMBL/GenBank/DDBJ databases">
        <title>Evolution of Trichinella species and genotypes.</title>
        <authorList>
            <person name="Korhonen P.K."/>
            <person name="Edoardo P."/>
            <person name="Giuseppe L.R."/>
            <person name="Gasser R.B."/>
        </authorList>
    </citation>
    <scope>NUCLEOTIDE SEQUENCE [LARGE SCALE GENOMIC DNA]</scope>
    <source>
        <strain evidence="1">ISS1029</strain>
    </source>
</reference>
<dbReference type="EMBL" id="JYDP01003454">
    <property type="protein sequence ID" value="KRY95780.1"/>
    <property type="molecule type" value="Genomic_DNA"/>
</dbReference>
<protein>
    <submittedName>
        <fullName evidence="1">Uncharacterized protein</fullName>
    </submittedName>
</protein>
<keyword evidence="2" id="KW-1185">Reference proteome</keyword>
<evidence type="ECO:0000313" key="1">
    <source>
        <dbReference type="EMBL" id="KRY95780.1"/>
    </source>
</evidence>
<dbReference type="Proteomes" id="UP000055024">
    <property type="component" value="Unassembled WGS sequence"/>
</dbReference>
<sequence>MSFDPLKVLLPFTTLYMCEIGFSAILELKANFDIRYNYPTSCV</sequence>
<dbReference type="AlphaFoldDB" id="A0A0V1GBZ1"/>
<evidence type="ECO:0000313" key="2">
    <source>
        <dbReference type="Proteomes" id="UP000055024"/>
    </source>
</evidence>
<comment type="caution">
    <text evidence="1">The sequence shown here is derived from an EMBL/GenBank/DDBJ whole genome shotgun (WGS) entry which is preliminary data.</text>
</comment>
<proteinExistence type="predicted"/>
<accession>A0A0V1GBZ1</accession>
<name>A0A0V1GBZ1_9BILA</name>
<gene>
    <name evidence="1" type="ORF">T11_1115</name>
</gene>